<dbReference type="EMBL" id="DSMV01000098">
    <property type="protein sequence ID" value="HDW51414.1"/>
    <property type="molecule type" value="Genomic_DNA"/>
</dbReference>
<protein>
    <recommendedName>
        <fullName evidence="2">Outer membrane lipoprotein carrier protein LolA</fullName>
    </recommendedName>
</protein>
<name>A0A7C1J810_9THEO</name>
<proteinExistence type="predicted"/>
<gene>
    <name evidence="1" type="ORF">ENQ35_01510</name>
</gene>
<comment type="caution">
    <text evidence="1">The sequence shown here is derived from an EMBL/GenBank/DDBJ whole genome shotgun (WGS) entry which is preliminary data.</text>
</comment>
<accession>A0A7C1J810</accession>
<evidence type="ECO:0000313" key="1">
    <source>
        <dbReference type="EMBL" id="HDW51414.1"/>
    </source>
</evidence>
<dbReference type="AlphaFoldDB" id="A0A7C1J810"/>
<sequence length="219" mass="24641">MVLMAGGGYLFYSVSDPLKAIEPQELFQKALTRTKAAKSYSYRLRSCLVTPQGTRCLSDLNGRRILPDKVCVKGKVFNAPVEIIQVGGTTYIKDCFSPKWLIFEGDRLGGTGVFLTELDPLVLLDFAEVPVVDRKEKGRGKNKDLYLLAFKPRVKNRFLAAQFTDFAYRLSVEPKEYYIRQVEVQARSKKAPTKLLLNLDLGDFDRVQGIEPPADVSPQ</sequence>
<evidence type="ECO:0008006" key="2">
    <source>
        <dbReference type="Google" id="ProtNLM"/>
    </source>
</evidence>
<organism evidence="1">
    <name type="scientific">Ammonifex degensii</name>
    <dbReference type="NCBI Taxonomy" id="42838"/>
    <lineage>
        <taxon>Bacteria</taxon>
        <taxon>Bacillati</taxon>
        <taxon>Bacillota</taxon>
        <taxon>Clostridia</taxon>
        <taxon>Thermoanaerobacterales</taxon>
        <taxon>Thermoanaerobacteraceae</taxon>
        <taxon>Ammonifex</taxon>
    </lineage>
</organism>
<reference evidence="1" key="1">
    <citation type="journal article" date="2020" name="mSystems">
        <title>Genome- and Community-Level Interaction Insights into Carbon Utilization and Element Cycling Functions of Hydrothermarchaeota in Hydrothermal Sediment.</title>
        <authorList>
            <person name="Zhou Z."/>
            <person name="Liu Y."/>
            <person name="Xu W."/>
            <person name="Pan J."/>
            <person name="Luo Z.H."/>
            <person name="Li M."/>
        </authorList>
    </citation>
    <scope>NUCLEOTIDE SEQUENCE [LARGE SCALE GENOMIC DNA]</scope>
    <source>
        <strain evidence="1">SpSt-301</strain>
    </source>
</reference>